<comment type="subcellular location">
    <subcellularLocation>
        <location evidence="1">Nucleus</location>
    </subcellularLocation>
</comment>
<feature type="compositionally biased region" description="Low complexity" evidence="8">
    <location>
        <begin position="196"/>
        <end position="205"/>
    </location>
</feature>
<feature type="compositionally biased region" description="Low complexity" evidence="8">
    <location>
        <begin position="122"/>
        <end position="140"/>
    </location>
</feature>
<dbReference type="GO" id="GO:0003700">
    <property type="term" value="F:DNA-binding transcription factor activity"/>
    <property type="evidence" value="ECO:0007669"/>
    <property type="project" value="InterPro"/>
</dbReference>
<feature type="compositionally biased region" description="Low complexity" evidence="8">
    <location>
        <begin position="467"/>
        <end position="484"/>
    </location>
</feature>
<dbReference type="SMART" id="SM00338">
    <property type="entry name" value="BRLZ"/>
    <property type="match status" value="1"/>
</dbReference>
<feature type="region of interest" description="Disordered" evidence="8">
    <location>
        <begin position="61"/>
        <end position="230"/>
    </location>
</feature>
<dbReference type="OrthoDB" id="5571888at2759"/>
<dbReference type="SUPFAM" id="SSF57959">
    <property type="entry name" value="Leucine zipper domain"/>
    <property type="match status" value="1"/>
</dbReference>
<dbReference type="AlphaFoldDB" id="A0A163K323"/>
<feature type="compositionally biased region" description="Low complexity" evidence="8">
    <location>
        <begin position="85"/>
        <end position="101"/>
    </location>
</feature>
<comment type="similarity">
    <text evidence="2">Belongs to the bZIP family.</text>
</comment>
<evidence type="ECO:0000256" key="1">
    <source>
        <dbReference type="ARBA" id="ARBA00004123"/>
    </source>
</evidence>
<dbReference type="Proteomes" id="UP000078561">
    <property type="component" value="Unassembled WGS sequence"/>
</dbReference>
<evidence type="ECO:0000256" key="2">
    <source>
        <dbReference type="ARBA" id="ARBA00007163"/>
    </source>
</evidence>
<dbReference type="PANTHER" id="PTHR47416">
    <property type="entry name" value="BASIC-LEUCINE ZIPPER TRANSCRIPTION FACTOR F-RELATED"/>
    <property type="match status" value="1"/>
</dbReference>
<keyword evidence="7" id="KW-0175">Coiled coil</keyword>
<gene>
    <name evidence="10" type="primary">ABSGL_12054.1 scaffold 12487</name>
</gene>
<sequence>MNSTNFDWLNQLPATDDFVNNEILQSLGLETNDLTAVATTHGDQDVINYLFDPTPIFNPLDPSASPNVSSSQSVSSKTGGGSSSDGGSPRSTSTTAKANPANPAPVPLFDGSWLTQVNQPPAFTATTTRAKATTSTTYNTLNENPHSRKMRAKKKREPIFVTESPQNAYKKKAKKATFATPTPHSIPPPDSKDQQQNDSSSPSSNCEDDNIGISSLVDKQHMTSKERRQLRNKISARNFRVRRKEYITELETMVDQQEDEIDSLKLENKKLADMNQQLVQEVMQLRLQLLPAAQQQRIQPSQTHPDAYSSLMISPPNSDTNSPPNIMDTLLDFAAFNNNNNNTYLSYSLMPTLDLSAILADKLSSPPSSLEDGRELMTIYPLLAPALASIVLRHTFHLHYVAYLSNAFPYNATPRPKKNDVLDIMHVEDWISAAASAPPLVDNGDDDDDPDKTGCNQLVCAHQIECTTNPSSSSSSNDSSPSNDTSDDFERQVLQQQYPYYAMMRLRGLSHDAIIQRCRVNMERRRLAERDRRLKAAVSCGKLQTLHAFASVATTLLRNPSRSPMIAGVINDTKACQITPVNTKGSLLAAPFRTVLRISHGKA</sequence>
<dbReference type="GO" id="GO:0005634">
    <property type="term" value="C:nucleus"/>
    <property type="evidence" value="ECO:0007669"/>
    <property type="project" value="UniProtKB-SubCell"/>
</dbReference>
<evidence type="ECO:0000256" key="8">
    <source>
        <dbReference type="SAM" id="MobiDB-lite"/>
    </source>
</evidence>
<feature type="domain" description="BZIP" evidence="9">
    <location>
        <begin position="222"/>
        <end position="285"/>
    </location>
</feature>
<feature type="compositionally biased region" description="Basic residues" evidence="8">
    <location>
        <begin position="147"/>
        <end position="156"/>
    </location>
</feature>
<keyword evidence="4" id="KW-0238">DNA-binding</keyword>
<organism evidence="10">
    <name type="scientific">Absidia glauca</name>
    <name type="common">Pin mould</name>
    <dbReference type="NCBI Taxonomy" id="4829"/>
    <lineage>
        <taxon>Eukaryota</taxon>
        <taxon>Fungi</taxon>
        <taxon>Fungi incertae sedis</taxon>
        <taxon>Mucoromycota</taxon>
        <taxon>Mucoromycotina</taxon>
        <taxon>Mucoromycetes</taxon>
        <taxon>Mucorales</taxon>
        <taxon>Cunninghamellaceae</taxon>
        <taxon>Absidia</taxon>
    </lineage>
</organism>
<dbReference type="GO" id="GO:0003677">
    <property type="term" value="F:DNA binding"/>
    <property type="evidence" value="ECO:0007669"/>
    <property type="project" value="UniProtKB-KW"/>
</dbReference>
<evidence type="ECO:0000256" key="6">
    <source>
        <dbReference type="ARBA" id="ARBA00023242"/>
    </source>
</evidence>
<dbReference type="Pfam" id="PF00170">
    <property type="entry name" value="bZIP_1"/>
    <property type="match status" value="1"/>
</dbReference>
<protein>
    <recommendedName>
        <fullName evidence="9">BZIP domain-containing protein</fullName>
    </recommendedName>
</protein>
<evidence type="ECO:0000256" key="7">
    <source>
        <dbReference type="SAM" id="Coils"/>
    </source>
</evidence>
<keyword evidence="11" id="KW-1185">Reference proteome</keyword>
<accession>A0A163K323</accession>
<evidence type="ECO:0000313" key="10">
    <source>
        <dbReference type="EMBL" id="SAM06176.1"/>
    </source>
</evidence>
<feature type="coiled-coil region" evidence="7">
    <location>
        <begin position="247"/>
        <end position="288"/>
    </location>
</feature>
<evidence type="ECO:0000256" key="5">
    <source>
        <dbReference type="ARBA" id="ARBA00023163"/>
    </source>
</evidence>
<evidence type="ECO:0000259" key="9">
    <source>
        <dbReference type="PROSITE" id="PS50217"/>
    </source>
</evidence>
<evidence type="ECO:0000256" key="3">
    <source>
        <dbReference type="ARBA" id="ARBA00023015"/>
    </source>
</evidence>
<evidence type="ECO:0000313" key="11">
    <source>
        <dbReference type="Proteomes" id="UP000078561"/>
    </source>
</evidence>
<feature type="compositionally biased region" description="Low complexity" evidence="8">
    <location>
        <begin position="63"/>
        <end position="77"/>
    </location>
</feature>
<reference evidence="10" key="1">
    <citation type="submission" date="2016-04" db="EMBL/GenBank/DDBJ databases">
        <authorList>
            <person name="Evans L.H."/>
            <person name="Alamgir A."/>
            <person name="Owens N."/>
            <person name="Weber N.D."/>
            <person name="Virtaneva K."/>
            <person name="Barbian K."/>
            <person name="Babar A."/>
            <person name="Rosenke K."/>
        </authorList>
    </citation>
    <scope>NUCLEOTIDE SEQUENCE [LARGE SCALE GENOMIC DNA]</scope>
    <source>
        <strain evidence="10">CBS 101.48</strain>
    </source>
</reference>
<dbReference type="PROSITE" id="PS50217">
    <property type="entry name" value="BZIP"/>
    <property type="match status" value="1"/>
</dbReference>
<keyword evidence="3" id="KW-0805">Transcription regulation</keyword>
<name>A0A163K323_ABSGL</name>
<dbReference type="OMA" id="MHVEDWI"/>
<dbReference type="Gene3D" id="1.20.5.170">
    <property type="match status" value="1"/>
</dbReference>
<dbReference type="CDD" id="cd14810">
    <property type="entry name" value="bZIP_u1"/>
    <property type="match status" value="1"/>
</dbReference>
<dbReference type="EMBL" id="LT554510">
    <property type="protein sequence ID" value="SAM06176.1"/>
    <property type="molecule type" value="Genomic_DNA"/>
</dbReference>
<dbReference type="InterPro" id="IPR046347">
    <property type="entry name" value="bZIP_sf"/>
</dbReference>
<dbReference type="InParanoid" id="A0A163K323"/>
<keyword evidence="5" id="KW-0804">Transcription</keyword>
<proteinExistence type="inferred from homology"/>
<dbReference type="STRING" id="4829.A0A163K323"/>
<dbReference type="PROSITE" id="PS00036">
    <property type="entry name" value="BZIP_BASIC"/>
    <property type="match status" value="1"/>
</dbReference>
<feature type="region of interest" description="Disordered" evidence="8">
    <location>
        <begin position="467"/>
        <end position="488"/>
    </location>
</feature>
<feature type="compositionally biased region" description="Basic and acidic residues" evidence="8">
    <location>
        <begin position="218"/>
        <end position="229"/>
    </location>
</feature>
<dbReference type="PANTHER" id="PTHR47416:SF8">
    <property type="entry name" value="BASIC-LEUCINE ZIPPER TRANSCRIPTION FACTOR E-RELATED"/>
    <property type="match status" value="1"/>
</dbReference>
<keyword evidence="6" id="KW-0539">Nucleus</keyword>
<evidence type="ECO:0000256" key="4">
    <source>
        <dbReference type="ARBA" id="ARBA00023125"/>
    </source>
</evidence>
<dbReference type="InterPro" id="IPR004827">
    <property type="entry name" value="bZIP"/>
</dbReference>